<evidence type="ECO:0000256" key="3">
    <source>
        <dbReference type="ARBA" id="ARBA00023002"/>
    </source>
</evidence>
<dbReference type="InterPro" id="IPR012336">
    <property type="entry name" value="Thioredoxin-like_fold"/>
</dbReference>
<dbReference type="SUPFAM" id="SSF52833">
    <property type="entry name" value="Thioredoxin-like"/>
    <property type="match status" value="1"/>
</dbReference>
<sequence>MGAGSRGRVLLVAAGVAAVLAVLAVAALGGGSGGGRVAGGTSAGASRTAAPEGSPSASPSAVPTWAGPAIPGREAALARGRADAPVMIVEFGDFTCPNCRRFAREIEPELRRRYVDTGIAQFYWRDYPALGRDSERAAIAGRAAARQGRFWEFHDAMYGLPRGRVTEERLREAATRAGLDLARFAADRKDPAIEEAVGKDFTFATRLGLPGTPAFLIDGELLFGAQPLETFTAAIEKARAGR</sequence>
<dbReference type="Proteomes" id="UP000265768">
    <property type="component" value="Unassembled WGS sequence"/>
</dbReference>
<keyword evidence="4" id="KW-1015">Disulfide bond</keyword>
<evidence type="ECO:0000256" key="4">
    <source>
        <dbReference type="ARBA" id="ARBA00023157"/>
    </source>
</evidence>
<dbReference type="EMBL" id="QZEY01000006">
    <property type="protein sequence ID" value="RJL31797.1"/>
    <property type="molecule type" value="Genomic_DNA"/>
</dbReference>
<protein>
    <recommendedName>
        <fullName evidence="7">Thioredoxin domain-containing protein</fullName>
    </recommendedName>
</protein>
<dbReference type="InterPro" id="IPR013766">
    <property type="entry name" value="Thioredoxin_domain"/>
</dbReference>
<keyword evidence="5" id="KW-0676">Redox-active center</keyword>
<feature type="domain" description="Thioredoxin" evidence="7">
    <location>
        <begin position="50"/>
        <end position="240"/>
    </location>
</feature>
<evidence type="ECO:0000256" key="1">
    <source>
        <dbReference type="ARBA" id="ARBA00005791"/>
    </source>
</evidence>
<comment type="similarity">
    <text evidence="1">Belongs to the thioredoxin family. DsbA subfamily.</text>
</comment>
<reference evidence="8 9" key="1">
    <citation type="submission" date="2018-09" db="EMBL/GenBank/DDBJ databases">
        <title>YIM 75507 draft genome.</title>
        <authorList>
            <person name="Tang S."/>
            <person name="Feng Y."/>
        </authorList>
    </citation>
    <scope>NUCLEOTIDE SEQUENCE [LARGE SCALE GENOMIC DNA]</scope>
    <source>
        <strain evidence="8 9">YIM 75507</strain>
    </source>
</reference>
<evidence type="ECO:0000256" key="2">
    <source>
        <dbReference type="ARBA" id="ARBA00022729"/>
    </source>
</evidence>
<keyword evidence="9" id="KW-1185">Reference proteome</keyword>
<gene>
    <name evidence="8" type="ORF">D5H75_19090</name>
</gene>
<evidence type="ECO:0000259" key="7">
    <source>
        <dbReference type="PROSITE" id="PS51352"/>
    </source>
</evidence>
<evidence type="ECO:0000256" key="6">
    <source>
        <dbReference type="SAM" id="MobiDB-lite"/>
    </source>
</evidence>
<dbReference type="Gene3D" id="3.40.30.10">
    <property type="entry name" value="Glutaredoxin"/>
    <property type="match status" value="1"/>
</dbReference>
<dbReference type="PANTHER" id="PTHR13887:SF14">
    <property type="entry name" value="DISULFIDE BOND FORMATION PROTEIN D"/>
    <property type="match status" value="1"/>
</dbReference>
<dbReference type="GO" id="GO:0016491">
    <property type="term" value="F:oxidoreductase activity"/>
    <property type="evidence" value="ECO:0007669"/>
    <property type="project" value="UniProtKB-KW"/>
</dbReference>
<evidence type="ECO:0000256" key="5">
    <source>
        <dbReference type="ARBA" id="ARBA00023284"/>
    </source>
</evidence>
<dbReference type="PROSITE" id="PS51352">
    <property type="entry name" value="THIOREDOXIN_2"/>
    <property type="match status" value="1"/>
</dbReference>
<evidence type="ECO:0000313" key="9">
    <source>
        <dbReference type="Proteomes" id="UP000265768"/>
    </source>
</evidence>
<keyword evidence="3" id="KW-0560">Oxidoreductase</keyword>
<evidence type="ECO:0000313" key="8">
    <source>
        <dbReference type="EMBL" id="RJL31797.1"/>
    </source>
</evidence>
<dbReference type="Pfam" id="PF13462">
    <property type="entry name" value="Thioredoxin_4"/>
    <property type="match status" value="1"/>
</dbReference>
<comment type="caution">
    <text evidence="8">The sequence shown here is derived from an EMBL/GenBank/DDBJ whole genome shotgun (WGS) entry which is preliminary data.</text>
</comment>
<dbReference type="AlphaFoldDB" id="A0A3A4B187"/>
<feature type="region of interest" description="Disordered" evidence="6">
    <location>
        <begin position="35"/>
        <end position="65"/>
    </location>
</feature>
<name>A0A3A4B187_9ACTN</name>
<organism evidence="8 9">
    <name type="scientific">Bailinhaonella thermotolerans</name>
    <dbReference type="NCBI Taxonomy" id="1070861"/>
    <lineage>
        <taxon>Bacteria</taxon>
        <taxon>Bacillati</taxon>
        <taxon>Actinomycetota</taxon>
        <taxon>Actinomycetes</taxon>
        <taxon>Streptosporangiales</taxon>
        <taxon>Streptosporangiaceae</taxon>
        <taxon>Bailinhaonella</taxon>
    </lineage>
</organism>
<proteinExistence type="inferred from homology"/>
<dbReference type="PANTHER" id="PTHR13887">
    <property type="entry name" value="GLUTATHIONE S-TRANSFERASE KAPPA"/>
    <property type="match status" value="1"/>
</dbReference>
<feature type="compositionally biased region" description="Low complexity" evidence="6">
    <location>
        <begin position="43"/>
        <end position="63"/>
    </location>
</feature>
<accession>A0A3A4B187</accession>
<keyword evidence="2" id="KW-0732">Signal</keyword>
<dbReference type="InterPro" id="IPR036249">
    <property type="entry name" value="Thioredoxin-like_sf"/>
</dbReference>